<gene>
    <name evidence="12" type="ORF">AZE42_04559</name>
</gene>
<sequence>MFSQFRQAVEGFAQPQPRRSQDFSTSGDGLEDQRVTNGAVRRSFATQRPVSPLPRSSSPVPRNNSTPDPGLRKITLEERLRASFSVGEASNTTTPAVSSRVSPAPGAVLVTQHPLSPTSTPLPDSPALSAAASPPQASVIQCNDPPEDPPAFSLATNHLQDSGEEPEDSQTSSSSEVPQAPVDIPLPLSPTEKPAADHSDSLPIPVSASTAVEINLQLPDHPPADGDTVHMPEIHVSDSGDIGDEADASNPVDVLVSDGEVGVGRTGTEQPLEDPLPAVPSPKCSEIDVEALQERLRLVEQRFSDVSTSFKRLQAERSAADDVIRELTPLEDTKDTAALRDYLSNMNMKAELTQDELHRLNGKLTRQEERIEELRDTHRLETRSQLDQIDKLRQQLNESEALISASQASASQTETEMARQVAGIERLTAEVAKAKEVAKEEEEKRVKAISLLKTVRQKLVKAEKDRDDALKELGESKEKERQEREKERAERSRLQSEIDAANAERDKAVTGLRSQFDKEIAGVKDRSEKELSATRAQLEAEIAALKTSHSTDLTQKRSQIATLEASVNNLSRENRTFFEQLQIRQAELESSQHHVGTLQSQTTELQFQLREAQDRVTLLTEEISDLRGEQDMRPQGPGVPQEDISQLISTMEARYETKLAEVKRNLVLVEKERTESEADWSRKLCEKSRETDELKAILQSSANLREEKESTASVLNGEIERLTAEVHGHQRHASELQLQVDRMKDAETSFQLRISGAKAEVEGYRSQLEDVKAHEAQLRGHIKTLREELRKVQTSAALLERQRNPGVGYWTSRGENTNSRASISSASDIPSRTASPGLAPPVPSKGDEEINLEYLRNVILQFLEHKEMRPNLVRVLSIILRFTPQETRRLVAKQQDVGVHVDVSAAISSMWSWYGVLSFGLSPRFGTDTILELYRLYPADPTLREYLQLSLSDGLLSNSVFVSTFLRAARDPELQNVSTLDMLCRLALTTHYTSGLPPVGSIISLTDSQVSVLSRVQDALAFLRIAHSLPPSNFHHLVLSISELAILLLSCVTDMSQITTAQAMIYLGDANDVLHSLRLSPELRQVLEGFVLSLSLLMGDDAKAVRDAQMLHTMQLTMGKIDVLDANVETDTVTCGLLLQGLVASRTNDFGAGSESEAVAVMIGTLRWTSWAPNVFCTQLLVAALTCVSQSSAKGDHESSFFLWRAFVVGRLPRLLFALEKNLEAHGTTEADWRAAMHAALSSLSQRSDLLAQCDAVAKQARGNESSQDSNTSQKSFIREFIQQLLAVGIIEHAFALTMDPTIINDSTSRVQTEAFEHGYSIETYLDSKLTLESSPEDTLLLLEKIRQEPGTHHLFADVVQKRFTSYSKLLDLEHLSHLTRTLYTHDFALDILSLHLKISYLICDALEIISEYDCETVGDPQTAVSHLGDIVLFTEMVLAKFRISSPIIKGGKTYRTELLRCTSRVYHADELSPEHKSAFATWFKAIFDSSSEGIDDAILRTTKPQILLQISATLFAQAAMARNEGRIDIETLQTGMSYFLGPLLRWTLVGVIHAMLFEIQHRALFAPWHLSIVQAILCSSSCPLVVRRLCSPSCLRLLSGKRTQAVPANPLLDISVIRATCFQTLGIKKDPSCKALEDYQISPATRWMDFPRQEIHEALTLARSHKAPRIDVTRCLTVTSPSKFLHLLWSELSVASSLGDMETCKRLATFVLAVPRQLSSVPPLLPVFMYNVLPSLIAAIDQQQATEKGMNTQLLVTIISSTLTAALHIEWAVQTVCDEQRFVLGQPSAAVARRLATDLRAQRNSSSTSATILQRLGSSPAFVTNFPVFVM</sequence>
<feature type="compositionally biased region" description="Polar residues" evidence="10">
    <location>
        <begin position="813"/>
        <end position="834"/>
    </location>
</feature>
<dbReference type="STRING" id="180088.A0A1J8R6B3"/>
<evidence type="ECO:0000256" key="1">
    <source>
        <dbReference type="ARBA" id="ARBA00004123"/>
    </source>
</evidence>
<evidence type="ECO:0000256" key="3">
    <source>
        <dbReference type="ARBA" id="ARBA00020628"/>
    </source>
</evidence>
<evidence type="ECO:0000256" key="6">
    <source>
        <dbReference type="ARBA" id="ARBA00023163"/>
    </source>
</evidence>
<feature type="region of interest" description="Disordered" evidence="10">
    <location>
        <begin position="471"/>
        <end position="499"/>
    </location>
</feature>
<keyword evidence="13" id="KW-1185">Reference proteome</keyword>
<comment type="subcellular location">
    <subcellularLocation>
        <location evidence="1">Nucleus</location>
    </subcellularLocation>
</comment>
<evidence type="ECO:0000256" key="2">
    <source>
        <dbReference type="ARBA" id="ARBA00008782"/>
    </source>
</evidence>
<dbReference type="InterPro" id="IPR000237">
    <property type="entry name" value="GRIP_dom"/>
</dbReference>
<feature type="region of interest" description="Disordered" evidence="10">
    <location>
        <begin position="84"/>
        <end position="103"/>
    </location>
</feature>
<evidence type="ECO:0000313" key="12">
    <source>
        <dbReference type="EMBL" id="OJA21177.1"/>
    </source>
</evidence>
<keyword evidence="4" id="KW-0805">Transcription regulation</keyword>
<evidence type="ECO:0000256" key="10">
    <source>
        <dbReference type="SAM" id="MobiDB-lite"/>
    </source>
</evidence>
<feature type="compositionally biased region" description="Polar residues" evidence="10">
    <location>
        <begin position="88"/>
        <end position="101"/>
    </location>
</feature>
<evidence type="ECO:0000256" key="7">
    <source>
        <dbReference type="ARBA" id="ARBA00023242"/>
    </source>
</evidence>
<evidence type="ECO:0000313" key="13">
    <source>
        <dbReference type="Proteomes" id="UP000183567"/>
    </source>
</evidence>
<dbReference type="InterPro" id="IPR014801">
    <property type="entry name" value="Mediator_Med5_fun"/>
</dbReference>
<dbReference type="GO" id="GO:0006357">
    <property type="term" value="P:regulation of transcription by RNA polymerase II"/>
    <property type="evidence" value="ECO:0007669"/>
    <property type="project" value="InterPro"/>
</dbReference>
<feature type="compositionally biased region" description="Low complexity" evidence="10">
    <location>
        <begin position="114"/>
        <end position="138"/>
    </location>
</feature>
<dbReference type="Gene3D" id="1.10.220.60">
    <property type="entry name" value="GRIP domain"/>
    <property type="match status" value="1"/>
</dbReference>
<reference evidence="12 13" key="1">
    <citation type="submission" date="2016-03" db="EMBL/GenBank/DDBJ databases">
        <title>Comparative genomics of the ectomycorrhizal sister species Rhizopogon vinicolor and Rhizopogon vesiculosus (Basidiomycota: Boletales) reveals a divergence of the mating type B locus.</title>
        <authorList>
            <person name="Mujic A.B."/>
            <person name="Kuo A."/>
            <person name="Tritt A."/>
            <person name="Lipzen A."/>
            <person name="Chen C."/>
            <person name="Johnson J."/>
            <person name="Sharma A."/>
            <person name="Barry K."/>
            <person name="Grigoriev I.V."/>
            <person name="Spatafora J.W."/>
        </authorList>
    </citation>
    <scope>NUCLEOTIDE SEQUENCE [LARGE SCALE GENOMIC DNA]</scope>
    <source>
        <strain evidence="12 13">AM-OR11-056</strain>
    </source>
</reference>
<dbReference type="PROSITE" id="PS50913">
    <property type="entry name" value="GRIP"/>
    <property type="match status" value="1"/>
</dbReference>
<feature type="coiled-coil region" evidence="9">
    <location>
        <begin position="705"/>
        <end position="802"/>
    </location>
</feature>
<dbReference type="SMART" id="SM00755">
    <property type="entry name" value="Grip"/>
    <property type="match status" value="1"/>
</dbReference>
<name>A0A1J8R6B3_9AGAM</name>
<dbReference type="OrthoDB" id="5549158at2759"/>
<keyword evidence="7" id="KW-0539">Nucleus</keyword>
<organism evidence="12 13">
    <name type="scientific">Rhizopogon vesiculosus</name>
    <dbReference type="NCBI Taxonomy" id="180088"/>
    <lineage>
        <taxon>Eukaryota</taxon>
        <taxon>Fungi</taxon>
        <taxon>Dikarya</taxon>
        <taxon>Basidiomycota</taxon>
        <taxon>Agaricomycotina</taxon>
        <taxon>Agaricomycetes</taxon>
        <taxon>Agaricomycetidae</taxon>
        <taxon>Boletales</taxon>
        <taxon>Suillineae</taxon>
        <taxon>Rhizopogonaceae</taxon>
        <taxon>Rhizopogon</taxon>
    </lineage>
</organism>
<dbReference type="Proteomes" id="UP000183567">
    <property type="component" value="Unassembled WGS sequence"/>
</dbReference>
<comment type="caution">
    <text evidence="12">The sequence shown here is derived from an EMBL/GenBank/DDBJ whole genome shotgun (WGS) entry which is preliminary data.</text>
</comment>
<feature type="region of interest" description="Disordered" evidence="10">
    <location>
        <begin position="806"/>
        <end position="844"/>
    </location>
</feature>
<dbReference type="GO" id="GO:0003712">
    <property type="term" value="F:transcription coregulator activity"/>
    <property type="evidence" value="ECO:0007669"/>
    <property type="project" value="InterPro"/>
</dbReference>
<accession>A0A1J8R6B3</accession>
<feature type="compositionally biased region" description="Low complexity" evidence="10">
    <location>
        <begin position="48"/>
        <end position="65"/>
    </location>
</feature>
<dbReference type="EMBL" id="LVVM01000249">
    <property type="protein sequence ID" value="OJA21177.1"/>
    <property type="molecule type" value="Genomic_DNA"/>
</dbReference>
<keyword evidence="5" id="KW-0010">Activator</keyword>
<feature type="coiled-coil region" evidence="9">
    <location>
        <begin position="609"/>
        <end position="679"/>
    </location>
</feature>
<protein>
    <recommendedName>
        <fullName evidence="3">Mediator of RNA polymerase II transcription subunit 5</fullName>
    </recommendedName>
    <alternativeName>
        <fullName evidence="8">Mediator complex subunit 5</fullName>
    </alternativeName>
</protein>
<evidence type="ECO:0000256" key="5">
    <source>
        <dbReference type="ARBA" id="ARBA00023159"/>
    </source>
</evidence>
<dbReference type="PANTHER" id="PTHR35784:SF1">
    <property type="entry name" value="MEDIATOR OF RNA POLYMERASE II TRANSCRIPTION SUBUNIT 5"/>
    <property type="match status" value="1"/>
</dbReference>
<keyword evidence="9" id="KW-0175">Coiled coil</keyword>
<evidence type="ECO:0000256" key="8">
    <source>
        <dbReference type="ARBA" id="ARBA00031256"/>
    </source>
</evidence>
<feature type="region of interest" description="Disordered" evidence="10">
    <location>
        <begin position="110"/>
        <end position="203"/>
    </location>
</feature>
<proteinExistence type="inferred from homology"/>
<comment type="similarity">
    <text evidence="2">Belongs to the Mediator complex subunit 5 family.</text>
</comment>
<dbReference type="PANTHER" id="PTHR35784">
    <property type="entry name" value="MEDIATOR OF RNA POLYMERASE II TRANSCRIPTION SUBUNIT 5"/>
    <property type="match status" value="1"/>
</dbReference>
<feature type="region of interest" description="Disordered" evidence="10">
    <location>
        <begin position="1"/>
        <end position="73"/>
    </location>
</feature>
<feature type="domain" description="GRIP" evidence="11">
    <location>
        <begin position="845"/>
        <end position="893"/>
    </location>
</feature>
<evidence type="ECO:0000256" key="9">
    <source>
        <dbReference type="SAM" id="Coils"/>
    </source>
</evidence>
<evidence type="ECO:0000259" key="11">
    <source>
        <dbReference type="PROSITE" id="PS50913"/>
    </source>
</evidence>
<evidence type="ECO:0000256" key="4">
    <source>
        <dbReference type="ARBA" id="ARBA00023015"/>
    </source>
</evidence>
<keyword evidence="6" id="KW-0804">Transcription</keyword>
<dbReference type="GO" id="GO:0016592">
    <property type="term" value="C:mediator complex"/>
    <property type="evidence" value="ECO:0007669"/>
    <property type="project" value="InterPro"/>
</dbReference>
<dbReference type="Pfam" id="PF01465">
    <property type="entry name" value="GRIP"/>
    <property type="match status" value="1"/>
</dbReference>